<dbReference type="PANTHER" id="PTHR48100">
    <property type="entry name" value="BROAD-SPECIFICITY PHOSPHATASE YOR283W-RELATED"/>
    <property type="match status" value="1"/>
</dbReference>
<dbReference type="GO" id="GO:0016791">
    <property type="term" value="F:phosphatase activity"/>
    <property type="evidence" value="ECO:0007669"/>
    <property type="project" value="TreeGrafter"/>
</dbReference>
<dbReference type="InterPro" id="IPR050275">
    <property type="entry name" value="PGM_Phosphatase"/>
</dbReference>
<dbReference type="RefSeq" id="WP_095073187.1">
    <property type="nucleotide sequence ID" value="NZ_LT899436.1"/>
</dbReference>
<evidence type="ECO:0000313" key="2">
    <source>
        <dbReference type="Proteomes" id="UP000215214"/>
    </source>
</evidence>
<evidence type="ECO:0008006" key="3">
    <source>
        <dbReference type="Google" id="ProtNLM"/>
    </source>
</evidence>
<dbReference type="PANTHER" id="PTHR48100:SF1">
    <property type="entry name" value="HISTIDINE PHOSPHATASE FAMILY PROTEIN-RELATED"/>
    <property type="match status" value="1"/>
</dbReference>
<proteinExistence type="predicted"/>
<dbReference type="EMBL" id="LT899436">
    <property type="protein sequence ID" value="SNR16549.1"/>
    <property type="molecule type" value="Genomic_DNA"/>
</dbReference>
<dbReference type="OrthoDB" id="3296006at2"/>
<name>A0A238UBK0_9FLAO</name>
<dbReference type="InterPro" id="IPR013078">
    <property type="entry name" value="His_Pase_superF_clade-1"/>
</dbReference>
<accession>A0A238UBK0</accession>
<dbReference type="SUPFAM" id="SSF53254">
    <property type="entry name" value="Phosphoglycerate mutase-like"/>
    <property type="match status" value="1"/>
</dbReference>
<organism evidence="1 2">
    <name type="scientific">Tenacibaculum jejuense</name>
    <dbReference type="NCBI Taxonomy" id="584609"/>
    <lineage>
        <taxon>Bacteria</taxon>
        <taxon>Pseudomonadati</taxon>
        <taxon>Bacteroidota</taxon>
        <taxon>Flavobacteriia</taxon>
        <taxon>Flavobacteriales</taxon>
        <taxon>Flavobacteriaceae</taxon>
        <taxon>Tenacibaculum</taxon>
    </lineage>
</organism>
<dbReference type="InterPro" id="IPR029033">
    <property type="entry name" value="His_PPase_superfam"/>
</dbReference>
<dbReference type="AlphaFoldDB" id="A0A238UBK0"/>
<protein>
    <recommendedName>
        <fullName evidence="3">Phosphoglycerate mutase</fullName>
    </recommendedName>
</protein>
<dbReference type="GO" id="GO:0005737">
    <property type="term" value="C:cytoplasm"/>
    <property type="evidence" value="ECO:0007669"/>
    <property type="project" value="TreeGrafter"/>
</dbReference>
<dbReference type="KEGG" id="tje:TJEJU_2879"/>
<dbReference type="CDD" id="cd07067">
    <property type="entry name" value="HP_PGM_like"/>
    <property type="match status" value="1"/>
</dbReference>
<reference evidence="1 2" key="1">
    <citation type="submission" date="2017-07" db="EMBL/GenBank/DDBJ databases">
        <authorList>
            <person name="Sun Z.S."/>
            <person name="Albrecht U."/>
            <person name="Echele G."/>
            <person name="Lee C.C."/>
        </authorList>
    </citation>
    <scope>NUCLEOTIDE SEQUENCE [LARGE SCALE GENOMIC DNA]</scope>
    <source>
        <strain evidence="2">type strain: KCTC 22618</strain>
    </source>
</reference>
<dbReference type="Gene3D" id="3.40.50.1240">
    <property type="entry name" value="Phosphoglycerate mutase-like"/>
    <property type="match status" value="1"/>
</dbReference>
<sequence length="163" mass="19001">MKKIILLLSILLPLYLISQNESNITRFFFIRHAEKKLTQKDPDLTNKGVARAKEWANMFKHYKISKVFSTNYKRTIQTAQPIAKMYGLKIQIYDTKKINSKELIKRSKGENIVIVGHSNTIPFIVNRFIGKKKYKEINESIYGNLYIVTVQNGHKQDLLLSLK</sequence>
<gene>
    <name evidence="1" type="ORF">TJEJU_2879</name>
</gene>
<dbReference type="Pfam" id="PF00300">
    <property type="entry name" value="His_Phos_1"/>
    <property type="match status" value="1"/>
</dbReference>
<evidence type="ECO:0000313" key="1">
    <source>
        <dbReference type="EMBL" id="SNR16549.1"/>
    </source>
</evidence>
<dbReference type="Proteomes" id="UP000215214">
    <property type="component" value="Chromosome TJEJU"/>
</dbReference>
<dbReference type="SMART" id="SM00855">
    <property type="entry name" value="PGAM"/>
    <property type="match status" value="1"/>
</dbReference>
<keyword evidence="2" id="KW-1185">Reference proteome</keyword>